<feature type="domain" description="HTH myb-type" evidence="9">
    <location>
        <begin position="65"/>
        <end position="113"/>
    </location>
</feature>
<dbReference type="PROSITE" id="PS51294">
    <property type="entry name" value="HTH_MYB"/>
    <property type="match status" value="2"/>
</dbReference>
<dbReference type="InterPro" id="IPR001005">
    <property type="entry name" value="SANT/Myb"/>
</dbReference>
<dbReference type="SUPFAM" id="SSF46689">
    <property type="entry name" value="Homeodomain-like"/>
    <property type="match status" value="1"/>
</dbReference>
<feature type="domain" description="Myb-like" evidence="8">
    <location>
        <begin position="7"/>
        <end position="58"/>
    </location>
</feature>
<dbReference type="InterPro" id="IPR017930">
    <property type="entry name" value="Myb_dom"/>
</dbReference>
<evidence type="ECO:0000256" key="1">
    <source>
        <dbReference type="ARBA" id="ARBA00004123"/>
    </source>
</evidence>
<dbReference type="EMBL" id="JAVIJP010000066">
    <property type="protein sequence ID" value="KAL3621121.1"/>
    <property type="molecule type" value="Genomic_DNA"/>
</dbReference>
<dbReference type="PANTHER" id="PTHR45614:SF124">
    <property type="entry name" value="OS03G0424300 PROTEIN"/>
    <property type="match status" value="1"/>
</dbReference>
<dbReference type="Proteomes" id="UP001632038">
    <property type="component" value="Unassembled WGS sequence"/>
</dbReference>
<dbReference type="GO" id="GO:0003677">
    <property type="term" value="F:DNA binding"/>
    <property type="evidence" value="ECO:0007669"/>
    <property type="project" value="UniProtKB-KW"/>
</dbReference>
<evidence type="ECO:0000256" key="2">
    <source>
        <dbReference type="ARBA" id="ARBA00022737"/>
    </source>
</evidence>
<dbReference type="PROSITE" id="PS50090">
    <property type="entry name" value="MYB_LIKE"/>
    <property type="match status" value="2"/>
</dbReference>
<proteinExistence type="predicted"/>
<protein>
    <submittedName>
        <fullName evidence="10">Uncharacterized protein</fullName>
    </submittedName>
</protein>
<comment type="caution">
    <text evidence="10">The sequence shown here is derived from an EMBL/GenBank/DDBJ whole genome shotgun (WGS) entry which is preliminary data.</text>
</comment>
<dbReference type="Pfam" id="PF00249">
    <property type="entry name" value="Myb_DNA-binding"/>
    <property type="match status" value="2"/>
</dbReference>
<keyword evidence="2" id="KW-0677">Repeat</keyword>
<evidence type="ECO:0000256" key="6">
    <source>
        <dbReference type="ARBA" id="ARBA00023242"/>
    </source>
</evidence>
<dbReference type="GO" id="GO:0005634">
    <property type="term" value="C:nucleus"/>
    <property type="evidence" value="ECO:0007669"/>
    <property type="project" value="UniProtKB-SubCell"/>
</dbReference>
<dbReference type="SMART" id="SM00717">
    <property type="entry name" value="SANT"/>
    <property type="match status" value="2"/>
</dbReference>
<dbReference type="FunFam" id="1.10.10.60:FF:000060">
    <property type="entry name" value="MYB transcription factor"/>
    <property type="match status" value="1"/>
</dbReference>
<keyword evidence="5" id="KW-0804">Transcription</keyword>
<reference evidence="11" key="1">
    <citation type="journal article" date="2024" name="IScience">
        <title>Strigolactones Initiate the Formation of Haustorium-like Structures in Castilleja.</title>
        <authorList>
            <person name="Buerger M."/>
            <person name="Peterson D."/>
            <person name="Chory J."/>
        </authorList>
    </citation>
    <scope>NUCLEOTIDE SEQUENCE [LARGE SCALE GENOMIC DNA]</scope>
</reference>
<dbReference type="FunFam" id="1.10.10.60:FF:000344">
    <property type="entry name" value="Transcription factor MYB44"/>
    <property type="match status" value="1"/>
</dbReference>
<evidence type="ECO:0000259" key="8">
    <source>
        <dbReference type="PROSITE" id="PS50090"/>
    </source>
</evidence>
<comment type="subcellular location">
    <subcellularLocation>
        <location evidence="1">Nucleus</location>
    </subcellularLocation>
</comment>
<dbReference type="CDD" id="cd00167">
    <property type="entry name" value="SANT"/>
    <property type="match status" value="2"/>
</dbReference>
<feature type="domain" description="HTH myb-type" evidence="9">
    <location>
        <begin position="7"/>
        <end position="62"/>
    </location>
</feature>
<dbReference type="PANTHER" id="PTHR45614">
    <property type="entry name" value="MYB PROTEIN-RELATED"/>
    <property type="match status" value="1"/>
</dbReference>
<organism evidence="10 11">
    <name type="scientific">Castilleja foliolosa</name>
    <dbReference type="NCBI Taxonomy" id="1961234"/>
    <lineage>
        <taxon>Eukaryota</taxon>
        <taxon>Viridiplantae</taxon>
        <taxon>Streptophyta</taxon>
        <taxon>Embryophyta</taxon>
        <taxon>Tracheophyta</taxon>
        <taxon>Spermatophyta</taxon>
        <taxon>Magnoliopsida</taxon>
        <taxon>eudicotyledons</taxon>
        <taxon>Gunneridae</taxon>
        <taxon>Pentapetalae</taxon>
        <taxon>asterids</taxon>
        <taxon>lamiids</taxon>
        <taxon>Lamiales</taxon>
        <taxon>Orobanchaceae</taxon>
        <taxon>Pedicularideae</taxon>
        <taxon>Castillejinae</taxon>
        <taxon>Castilleja</taxon>
    </lineage>
</organism>
<evidence type="ECO:0000313" key="11">
    <source>
        <dbReference type="Proteomes" id="UP001632038"/>
    </source>
</evidence>
<evidence type="ECO:0000256" key="7">
    <source>
        <dbReference type="SAM" id="MobiDB-lite"/>
    </source>
</evidence>
<dbReference type="InterPro" id="IPR050560">
    <property type="entry name" value="MYB_TF"/>
</dbReference>
<evidence type="ECO:0000256" key="5">
    <source>
        <dbReference type="ARBA" id="ARBA00023163"/>
    </source>
</evidence>
<keyword evidence="11" id="KW-1185">Reference proteome</keyword>
<sequence length="249" mass="27835">MGADDSDPCKIKGPWSPEEDKLLQKLVQSHGAKNWTLISQSVPGRSGKSCRLRWCNQLSPEVEPGPFTAEEDEIIIDAHAKFGNKWAKISRLLNGRTDNAIKNHWNSTLKRKFAGDDVVEREKKVSRQSESGDVRTQLSSSPDRLDRSGFENGDYNDHTNVFFPVIRRSSSPAKSAQPAVEILDFDCNQLTALTLSFPGTASDSSYKSKDERNKTVPLDPDLLAVMQDMIKKEVRNYLSENGDMLGLTH</sequence>
<feature type="compositionally biased region" description="Basic and acidic residues" evidence="7">
    <location>
        <begin position="120"/>
        <end position="133"/>
    </location>
</feature>
<gene>
    <name evidence="10" type="ORF">CASFOL_036033</name>
</gene>
<keyword evidence="6" id="KW-0539">Nucleus</keyword>
<dbReference type="InterPro" id="IPR009057">
    <property type="entry name" value="Homeodomain-like_sf"/>
</dbReference>
<accession>A0ABD3BVI9</accession>
<evidence type="ECO:0000256" key="4">
    <source>
        <dbReference type="ARBA" id="ARBA00023125"/>
    </source>
</evidence>
<evidence type="ECO:0000256" key="3">
    <source>
        <dbReference type="ARBA" id="ARBA00023015"/>
    </source>
</evidence>
<name>A0ABD3BVI9_9LAMI</name>
<evidence type="ECO:0000259" key="9">
    <source>
        <dbReference type="PROSITE" id="PS51294"/>
    </source>
</evidence>
<feature type="domain" description="Myb-like" evidence="8">
    <location>
        <begin position="59"/>
        <end position="109"/>
    </location>
</feature>
<dbReference type="AlphaFoldDB" id="A0ABD3BVI9"/>
<keyword evidence="3" id="KW-0805">Transcription regulation</keyword>
<keyword evidence="4" id="KW-0238">DNA-binding</keyword>
<dbReference type="Gene3D" id="1.10.10.60">
    <property type="entry name" value="Homeodomain-like"/>
    <property type="match status" value="2"/>
</dbReference>
<feature type="region of interest" description="Disordered" evidence="7">
    <location>
        <begin position="120"/>
        <end position="152"/>
    </location>
</feature>
<evidence type="ECO:0000313" key="10">
    <source>
        <dbReference type="EMBL" id="KAL3621121.1"/>
    </source>
</evidence>